<name>A0AA40D0T2_9PEZI</name>
<evidence type="ECO:0000256" key="1">
    <source>
        <dbReference type="SAM" id="MobiDB-lite"/>
    </source>
</evidence>
<comment type="caution">
    <text evidence="2">The sequence shown here is derived from an EMBL/GenBank/DDBJ whole genome shotgun (WGS) entry which is preliminary data.</text>
</comment>
<evidence type="ECO:0000313" key="3">
    <source>
        <dbReference type="Proteomes" id="UP001174936"/>
    </source>
</evidence>
<organism evidence="2 3">
    <name type="scientific">Cercophora newfieldiana</name>
    <dbReference type="NCBI Taxonomy" id="92897"/>
    <lineage>
        <taxon>Eukaryota</taxon>
        <taxon>Fungi</taxon>
        <taxon>Dikarya</taxon>
        <taxon>Ascomycota</taxon>
        <taxon>Pezizomycotina</taxon>
        <taxon>Sordariomycetes</taxon>
        <taxon>Sordariomycetidae</taxon>
        <taxon>Sordariales</taxon>
        <taxon>Lasiosphaeriaceae</taxon>
        <taxon>Cercophora</taxon>
    </lineage>
</organism>
<gene>
    <name evidence="2" type="ORF">B0T16DRAFT_28765</name>
</gene>
<dbReference type="EMBL" id="JAULSV010000001">
    <property type="protein sequence ID" value="KAK0656104.1"/>
    <property type="molecule type" value="Genomic_DNA"/>
</dbReference>
<proteinExistence type="predicted"/>
<dbReference type="AlphaFoldDB" id="A0AA40D0T2"/>
<accession>A0AA40D0T2</accession>
<evidence type="ECO:0000313" key="2">
    <source>
        <dbReference type="EMBL" id="KAK0656104.1"/>
    </source>
</evidence>
<protein>
    <submittedName>
        <fullName evidence="2">Uncharacterized protein</fullName>
    </submittedName>
</protein>
<dbReference type="Proteomes" id="UP001174936">
    <property type="component" value="Unassembled WGS sequence"/>
</dbReference>
<reference evidence="2" key="1">
    <citation type="submission" date="2023-06" db="EMBL/GenBank/DDBJ databases">
        <title>Genome-scale phylogeny and comparative genomics of the fungal order Sordariales.</title>
        <authorList>
            <consortium name="Lawrence Berkeley National Laboratory"/>
            <person name="Hensen N."/>
            <person name="Bonometti L."/>
            <person name="Westerberg I."/>
            <person name="Brannstrom I.O."/>
            <person name="Guillou S."/>
            <person name="Cros-Aarteil S."/>
            <person name="Calhoun S."/>
            <person name="Haridas S."/>
            <person name="Kuo A."/>
            <person name="Mondo S."/>
            <person name="Pangilinan J."/>
            <person name="Riley R."/>
            <person name="Labutti K."/>
            <person name="Andreopoulos B."/>
            <person name="Lipzen A."/>
            <person name="Chen C."/>
            <person name="Yanf M."/>
            <person name="Daum C."/>
            <person name="Ng V."/>
            <person name="Clum A."/>
            <person name="Steindorff A."/>
            <person name="Ohm R."/>
            <person name="Martin F."/>
            <person name="Silar P."/>
            <person name="Natvig D."/>
            <person name="Lalanne C."/>
            <person name="Gautier V."/>
            <person name="Ament-Velasquez S.L."/>
            <person name="Kruys A."/>
            <person name="Hutchinson M.I."/>
            <person name="Powell A.J."/>
            <person name="Barry K."/>
            <person name="Miller A.N."/>
            <person name="Grigoriev I.V."/>
            <person name="Debuchy R."/>
            <person name="Gladieux P."/>
            <person name="Thoren M.H."/>
            <person name="Johannesson H."/>
        </authorList>
    </citation>
    <scope>NUCLEOTIDE SEQUENCE</scope>
    <source>
        <strain evidence="2">SMH2532-1</strain>
    </source>
</reference>
<keyword evidence="3" id="KW-1185">Reference proteome</keyword>
<sequence length="248" mass="26991">MMTIVSCDDFAIYISPVGSYGKSKSHQLRNKRWRTRLSVHHSGKMLLPADTGRGQVPLGRKSFLTPQPELALDIHSVADHNFTPFLGRNPRTAKPVDIYLTTDIQATPQRGRRKGSTSHASTVGHHPPSDGVRETKESTLEAAAVVVSHRLPGSGESLEQRSFPPPVVGIPLPPPSLRTVQQARGILHDTQGKLLLGTNEPLPALIRFFSRVSSSCSDLELPRLLSLFSLSPCCSCHLGTLEISVSTL</sequence>
<feature type="region of interest" description="Disordered" evidence="1">
    <location>
        <begin position="104"/>
        <end position="134"/>
    </location>
</feature>